<feature type="transmembrane region" description="Helical" evidence="7">
    <location>
        <begin position="575"/>
        <end position="593"/>
    </location>
</feature>
<dbReference type="GO" id="GO:0006813">
    <property type="term" value="P:potassium ion transport"/>
    <property type="evidence" value="ECO:0007669"/>
    <property type="project" value="InterPro"/>
</dbReference>
<accession>A0A1X7GDF7</accession>
<dbReference type="InterPro" id="IPR036721">
    <property type="entry name" value="RCK_C_sf"/>
</dbReference>
<evidence type="ECO:0000256" key="1">
    <source>
        <dbReference type="ARBA" id="ARBA00004141"/>
    </source>
</evidence>
<keyword evidence="4" id="KW-0677">Repeat</keyword>
<dbReference type="Pfam" id="PF03600">
    <property type="entry name" value="CitMHS"/>
    <property type="match status" value="1"/>
</dbReference>
<dbReference type="Gene3D" id="3.30.70.1450">
    <property type="entry name" value="Regulator of K+ conductance, C-terminal domain"/>
    <property type="match status" value="1"/>
</dbReference>
<feature type="transmembrane region" description="Helical" evidence="7">
    <location>
        <begin position="452"/>
        <end position="470"/>
    </location>
</feature>
<dbReference type="PANTHER" id="PTHR43652">
    <property type="entry name" value="BASIC AMINO ACID ANTIPORTER YFCC-RELATED"/>
    <property type="match status" value="1"/>
</dbReference>
<dbReference type="GO" id="GO:0005886">
    <property type="term" value="C:plasma membrane"/>
    <property type="evidence" value="ECO:0007669"/>
    <property type="project" value="TreeGrafter"/>
</dbReference>
<evidence type="ECO:0000256" key="7">
    <source>
        <dbReference type="SAM" id="Phobius"/>
    </source>
</evidence>
<feature type="transmembrane region" description="Helical" evidence="7">
    <location>
        <begin position="190"/>
        <end position="210"/>
    </location>
</feature>
<evidence type="ECO:0000256" key="4">
    <source>
        <dbReference type="ARBA" id="ARBA00022737"/>
    </source>
</evidence>
<name>A0A1X7GDF7_9SPHN</name>
<gene>
    <name evidence="9" type="ORF">SAMN06295910_1597</name>
</gene>
<evidence type="ECO:0000256" key="6">
    <source>
        <dbReference type="ARBA" id="ARBA00023136"/>
    </source>
</evidence>
<organism evidence="9 10">
    <name type="scientific">Allosphingosinicella indica</name>
    <dbReference type="NCBI Taxonomy" id="941907"/>
    <lineage>
        <taxon>Bacteria</taxon>
        <taxon>Pseudomonadati</taxon>
        <taxon>Pseudomonadota</taxon>
        <taxon>Alphaproteobacteria</taxon>
        <taxon>Sphingomonadales</taxon>
        <taxon>Sphingomonadaceae</taxon>
        <taxon>Allosphingosinicella</taxon>
    </lineage>
</organism>
<dbReference type="InterPro" id="IPR051679">
    <property type="entry name" value="DASS-Related_Transporters"/>
</dbReference>
<dbReference type="InterPro" id="IPR004680">
    <property type="entry name" value="Cit_transptr-like_dom"/>
</dbReference>
<keyword evidence="3 7" id="KW-0812">Transmembrane</keyword>
<dbReference type="RefSeq" id="WP_244552294.1">
    <property type="nucleotide sequence ID" value="NZ_LT840185.1"/>
</dbReference>
<evidence type="ECO:0000313" key="9">
    <source>
        <dbReference type="EMBL" id="SMF68172.1"/>
    </source>
</evidence>
<dbReference type="PROSITE" id="PS51202">
    <property type="entry name" value="RCK_C"/>
    <property type="match status" value="1"/>
</dbReference>
<feature type="transmembrane region" description="Helical" evidence="7">
    <location>
        <begin position="490"/>
        <end position="507"/>
    </location>
</feature>
<dbReference type="InterPro" id="IPR006037">
    <property type="entry name" value="RCK_C"/>
</dbReference>
<dbReference type="Pfam" id="PF02080">
    <property type="entry name" value="TrkA_C"/>
    <property type="match status" value="1"/>
</dbReference>
<dbReference type="PROSITE" id="PS01271">
    <property type="entry name" value="NA_SULFATE"/>
    <property type="match status" value="1"/>
</dbReference>
<feature type="transmembrane region" description="Helical" evidence="7">
    <location>
        <begin position="537"/>
        <end position="555"/>
    </location>
</feature>
<dbReference type="Proteomes" id="UP000192934">
    <property type="component" value="Chromosome I"/>
</dbReference>
<feature type="transmembrane region" description="Helical" evidence="7">
    <location>
        <begin position="149"/>
        <end position="170"/>
    </location>
</feature>
<reference evidence="10" key="1">
    <citation type="submission" date="2017-04" db="EMBL/GenBank/DDBJ databases">
        <authorList>
            <person name="Varghese N."/>
            <person name="Submissions S."/>
        </authorList>
    </citation>
    <scope>NUCLEOTIDE SEQUENCE [LARGE SCALE GENOMIC DNA]</scope>
    <source>
        <strain evidence="10">Dd16</strain>
    </source>
</reference>
<feature type="transmembrane region" description="Helical" evidence="7">
    <location>
        <begin position="407"/>
        <end position="440"/>
    </location>
</feature>
<dbReference type="GO" id="GO:0008324">
    <property type="term" value="F:monoatomic cation transmembrane transporter activity"/>
    <property type="evidence" value="ECO:0007669"/>
    <property type="project" value="InterPro"/>
</dbReference>
<keyword evidence="2" id="KW-0813">Transport</keyword>
<keyword evidence="5 7" id="KW-1133">Transmembrane helix</keyword>
<feature type="transmembrane region" description="Helical" evidence="7">
    <location>
        <begin position="6"/>
        <end position="26"/>
    </location>
</feature>
<protein>
    <submittedName>
        <fullName evidence="9">Di-and tricarboxylate transporter</fullName>
    </submittedName>
</protein>
<feature type="transmembrane region" description="Helical" evidence="7">
    <location>
        <begin position="72"/>
        <end position="94"/>
    </location>
</feature>
<keyword evidence="6 7" id="KW-0472">Membrane</keyword>
<proteinExistence type="predicted"/>
<sequence>MTGGIQAFIDTHSAVIGLAILAVMFVEFIRERYAVSVISLLGACAFLALGLLDADGFFSVFSNTAPITVAAMFILSGALVRTGVIDAVASFFVARAKRHPRLAVLEVFGGALAVAPFMNNTPVVAILIPIVFRLATATGFGVKKLMMPVSIIAVLGGCLTLVGTSTNLVVDGLARDAGMLPFGIFEITPYGAAAVVAGCIGLLILGPWLLPNDPPSGMMGDTEDGDYLTELTVREDSALIGKLAGEIGPIKRRMKQVRAIIQGSRTSWSDLETVALGAGDRIVLRAQAADLLTLRQNKDFLVGITRGVLPVDDEQEIVETMIAPTHPSIGGRLADVPFFNKLRVRVLGIMRYRHLPGPDLANARLRAADRLLIAAGPDSVQALRDNQHLLGANPIANRAFRPDLAPIAILALAAAITVSALGLMPIAVSAVLATAAILLLRCIDPAEAWASIDGDVLILIFAMLAVGLGLEQAGSVRLMVDWITPMLRDASPAMLVFLIYFMTMLLSELLSNNAVAAIVTPVVIYLARDLGVDPRPLVIAVMIAASACFATPIGYQTNVMVYVAGDYRFMDFVKIGVPLNIIVGVAACLAIILI</sequence>
<evidence type="ECO:0000256" key="3">
    <source>
        <dbReference type="ARBA" id="ARBA00022692"/>
    </source>
</evidence>
<evidence type="ECO:0000313" key="10">
    <source>
        <dbReference type="Proteomes" id="UP000192934"/>
    </source>
</evidence>
<evidence type="ECO:0000256" key="2">
    <source>
        <dbReference type="ARBA" id="ARBA00022448"/>
    </source>
</evidence>
<evidence type="ECO:0000256" key="5">
    <source>
        <dbReference type="ARBA" id="ARBA00022989"/>
    </source>
</evidence>
<dbReference type="SUPFAM" id="SSF116726">
    <property type="entry name" value="TrkA C-terminal domain-like"/>
    <property type="match status" value="2"/>
</dbReference>
<feature type="transmembrane region" description="Helical" evidence="7">
    <location>
        <begin position="33"/>
        <end position="52"/>
    </location>
</feature>
<feature type="domain" description="RCK C-terminal" evidence="8">
    <location>
        <begin position="304"/>
        <end position="389"/>
    </location>
</feature>
<dbReference type="EMBL" id="LT840185">
    <property type="protein sequence ID" value="SMF68172.1"/>
    <property type="molecule type" value="Genomic_DNA"/>
</dbReference>
<comment type="subcellular location">
    <subcellularLocation>
        <location evidence="1">Membrane</location>
        <topology evidence="1">Multi-pass membrane protein</topology>
    </subcellularLocation>
</comment>
<dbReference type="STRING" id="941907.SAMN06295910_1597"/>
<evidence type="ECO:0000259" key="8">
    <source>
        <dbReference type="PROSITE" id="PS51202"/>
    </source>
</evidence>
<dbReference type="InterPro" id="IPR031312">
    <property type="entry name" value="Na/sul_symport_CS"/>
</dbReference>
<keyword evidence="10" id="KW-1185">Reference proteome</keyword>
<dbReference type="PANTHER" id="PTHR43652:SF2">
    <property type="entry name" value="BASIC AMINO ACID ANTIPORTER YFCC-RELATED"/>
    <property type="match status" value="1"/>
</dbReference>
<dbReference type="AlphaFoldDB" id="A0A1X7GDF7"/>